<evidence type="ECO:0000313" key="1">
    <source>
        <dbReference type="EMBL" id="KAI3796250.1"/>
    </source>
</evidence>
<proteinExistence type="predicted"/>
<reference evidence="2" key="1">
    <citation type="journal article" date="2022" name="Mol. Ecol. Resour.">
        <title>The genomes of chicory, endive, great burdock and yacon provide insights into Asteraceae palaeo-polyploidization history and plant inulin production.</title>
        <authorList>
            <person name="Fan W."/>
            <person name="Wang S."/>
            <person name="Wang H."/>
            <person name="Wang A."/>
            <person name="Jiang F."/>
            <person name="Liu H."/>
            <person name="Zhao H."/>
            <person name="Xu D."/>
            <person name="Zhang Y."/>
        </authorList>
    </citation>
    <scope>NUCLEOTIDE SEQUENCE [LARGE SCALE GENOMIC DNA]</scope>
    <source>
        <strain evidence="2">cv. Yunnan</strain>
    </source>
</reference>
<gene>
    <name evidence="1" type="ORF">L1987_38917</name>
</gene>
<reference evidence="1 2" key="2">
    <citation type="journal article" date="2022" name="Mol. Ecol. Resour.">
        <title>The genomes of chicory, endive, great burdock and yacon provide insights into Asteraceae paleo-polyploidization history and plant inulin production.</title>
        <authorList>
            <person name="Fan W."/>
            <person name="Wang S."/>
            <person name="Wang H."/>
            <person name="Wang A."/>
            <person name="Jiang F."/>
            <person name="Liu H."/>
            <person name="Zhao H."/>
            <person name="Xu D."/>
            <person name="Zhang Y."/>
        </authorList>
    </citation>
    <scope>NUCLEOTIDE SEQUENCE [LARGE SCALE GENOMIC DNA]</scope>
    <source>
        <strain evidence="2">cv. Yunnan</strain>
        <tissue evidence="1">Leaves</tissue>
    </source>
</reference>
<accession>A0ACB9HMC6</accession>
<sequence>MHRGLVLSAEKLNTVISFPLLLRRRRSSTDLSSGTSWILSIDFVRFDEDSMAEGDRKFTCDAVLDSKFSQAKNKWTYEEGSG</sequence>
<evidence type="ECO:0000313" key="2">
    <source>
        <dbReference type="Proteomes" id="UP001056120"/>
    </source>
</evidence>
<protein>
    <submittedName>
        <fullName evidence="1">Uncharacterized protein</fullName>
    </submittedName>
</protein>
<dbReference type="Proteomes" id="UP001056120">
    <property type="component" value="Linkage Group LG12"/>
</dbReference>
<organism evidence="1 2">
    <name type="scientific">Smallanthus sonchifolius</name>
    <dbReference type="NCBI Taxonomy" id="185202"/>
    <lineage>
        <taxon>Eukaryota</taxon>
        <taxon>Viridiplantae</taxon>
        <taxon>Streptophyta</taxon>
        <taxon>Embryophyta</taxon>
        <taxon>Tracheophyta</taxon>
        <taxon>Spermatophyta</taxon>
        <taxon>Magnoliopsida</taxon>
        <taxon>eudicotyledons</taxon>
        <taxon>Gunneridae</taxon>
        <taxon>Pentapetalae</taxon>
        <taxon>asterids</taxon>
        <taxon>campanulids</taxon>
        <taxon>Asterales</taxon>
        <taxon>Asteraceae</taxon>
        <taxon>Asteroideae</taxon>
        <taxon>Heliantheae alliance</taxon>
        <taxon>Millerieae</taxon>
        <taxon>Smallanthus</taxon>
    </lineage>
</organism>
<keyword evidence="2" id="KW-1185">Reference proteome</keyword>
<name>A0ACB9HMC6_9ASTR</name>
<comment type="caution">
    <text evidence="1">The sequence shown here is derived from an EMBL/GenBank/DDBJ whole genome shotgun (WGS) entry which is preliminary data.</text>
</comment>
<dbReference type="EMBL" id="CM042029">
    <property type="protein sequence ID" value="KAI3796250.1"/>
    <property type="molecule type" value="Genomic_DNA"/>
</dbReference>